<protein>
    <recommendedName>
        <fullName evidence="6">BZIP domain-containing protein</fullName>
    </recommendedName>
</protein>
<sequence>MAGFYDDAFSETEGSSQPCLSPTIPDFDVLWVSNAGERRSCQTSIPTTGSKDFSWSQGKRDENRGKRSGYRNSDLCDSDDLLHLRREKNKIAANKCRQKKKEHAEKIRKEFERLQGRHSSLQSLIEDLHRERQTLFHMLETHRPVCRRPTDGAAASFATHVL</sequence>
<proteinExistence type="predicted"/>
<organism evidence="7 8">
    <name type="scientific">Ridgeia piscesae</name>
    <name type="common">Tubeworm</name>
    <dbReference type="NCBI Taxonomy" id="27915"/>
    <lineage>
        <taxon>Eukaryota</taxon>
        <taxon>Metazoa</taxon>
        <taxon>Spiralia</taxon>
        <taxon>Lophotrochozoa</taxon>
        <taxon>Annelida</taxon>
        <taxon>Polychaeta</taxon>
        <taxon>Sedentaria</taxon>
        <taxon>Canalipalpata</taxon>
        <taxon>Sabellida</taxon>
        <taxon>Siboglinidae</taxon>
        <taxon>Ridgeia</taxon>
    </lineage>
</organism>
<dbReference type="InterPro" id="IPR000837">
    <property type="entry name" value="AP-1"/>
</dbReference>
<evidence type="ECO:0000313" key="8">
    <source>
        <dbReference type="Proteomes" id="UP001209878"/>
    </source>
</evidence>
<evidence type="ECO:0000256" key="5">
    <source>
        <dbReference type="SAM" id="MobiDB-lite"/>
    </source>
</evidence>
<keyword evidence="8" id="KW-1185">Reference proteome</keyword>
<keyword evidence="2" id="KW-0238">DNA-binding</keyword>
<evidence type="ECO:0000313" key="7">
    <source>
        <dbReference type="EMBL" id="KAK2180551.1"/>
    </source>
</evidence>
<feature type="coiled-coil region" evidence="4">
    <location>
        <begin position="97"/>
        <end position="131"/>
    </location>
</feature>
<feature type="region of interest" description="Disordered" evidence="5">
    <location>
        <begin position="41"/>
        <end position="73"/>
    </location>
</feature>
<keyword evidence="4" id="KW-0175">Coiled coil</keyword>
<dbReference type="PANTHER" id="PTHR23351">
    <property type="entry name" value="FOS TRANSCRIPTION FACTOR-RELATED"/>
    <property type="match status" value="1"/>
</dbReference>
<reference evidence="7" key="1">
    <citation type="journal article" date="2023" name="Mol. Biol. Evol.">
        <title>Third-Generation Sequencing Reveals the Adaptive Role of the Epigenome in Three Deep-Sea Polychaetes.</title>
        <authorList>
            <person name="Perez M."/>
            <person name="Aroh O."/>
            <person name="Sun Y."/>
            <person name="Lan Y."/>
            <person name="Juniper S.K."/>
            <person name="Young C.R."/>
            <person name="Angers B."/>
            <person name="Qian P.Y."/>
        </authorList>
    </citation>
    <scope>NUCLEOTIDE SEQUENCE</scope>
    <source>
        <strain evidence="7">R07B-5</strain>
    </source>
</reference>
<evidence type="ECO:0000256" key="2">
    <source>
        <dbReference type="ARBA" id="ARBA00023125"/>
    </source>
</evidence>
<dbReference type="InterPro" id="IPR046347">
    <property type="entry name" value="bZIP_sf"/>
</dbReference>
<feature type="domain" description="BZIP" evidence="6">
    <location>
        <begin position="85"/>
        <end position="142"/>
    </location>
</feature>
<dbReference type="SUPFAM" id="SSF57959">
    <property type="entry name" value="Leucine zipper domain"/>
    <property type="match status" value="1"/>
</dbReference>
<dbReference type="AlphaFoldDB" id="A0AAD9NTX4"/>
<comment type="caution">
    <text evidence="7">The sequence shown here is derived from an EMBL/GenBank/DDBJ whole genome shotgun (WGS) entry which is preliminary data.</text>
</comment>
<dbReference type="Gene3D" id="1.20.5.170">
    <property type="match status" value="1"/>
</dbReference>
<dbReference type="InterPro" id="IPR004827">
    <property type="entry name" value="bZIP"/>
</dbReference>
<gene>
    <name evidence="7" type="ORF">NP493_438g01000</name>
</gene>
<evidence type="ECO:0000259" key="6">
    <source>
        <dbReference type="PROSITE" id="PS50217"/>
    </source>
</evidence>
<evidence type="ECO:0000256" key="1">
    <source>
        <dbReference type="ARBA" id="ARBA00023015"/>
    </source>
</evidence>
<accession>A0AAD9NTX4</accession>
<dbReference type="PANTHER" id="PTHR23351:SF24">
    <property type="entry name" value="ACTIVATING TRANSCRIPTION FACTOR 3-RELATED"/>
    <property type="match status" value="1"/>
</dbReference>
<name>A0AAD9NTX4_RIDPI</name>
<dbReference type="PROSITE" id="PS50217">
    <property type="entry name" value="BZIP"/>
    <property type="match status" value="1"/>
</dbReference>
<dbReference type="SMART" id="SM00338">
    <property type="entry name" value="BRLZ"/>
    <property type="match status" value="1"/>
</dbReference>
<feature type="compositionally biased region" description="Polar residues" evidence="5">
    <location>
        <begin position="41"/>
        <end position="57"/>
    </location>
</feature>
<evidence type="ECO:0000256" key="3">
    <source>
        <dbReference type="ARBA" id="ARBA00023163"/>
    </source>
</evidence>
<keyword evidence="1" id="KW-0805">Transcription regulation</keyword>
<feature type="region of interest" description="Disordered" evidence="5">
    <location>
        <begin position="1"/>
        <end position="21"/>
    </location>
</feature>
<dbReference type="GO" id="GO:0000981">
    <property type="term" value="F:DNA-binding transcription factor activity, RNA polymerase II-specific"/>
    <property type="evidence" value="ECO:0007669"/>
    <property type="project" value="TreeGrafter"/>
</dbReference>
<evidence type="ECO:0000256" key="4">
    <source>
        <dbReference type="SAM" id="Coils"/>
    </source>
</evidence>
<dbReference type="EMBL" id="JAODUO010000438">
    <property type="protein sequence ID" value="KAK2180551.1"/>
    <property type="molecule type" value="Genomic_DNA"/>
</dbReference>
<dbReference type="GO" id="GO:0000978">
    <property type="term" value="F:RNA polymerase II cis-regulatory region sequence-specific DNA binding"/>
    <property type="evidence" value="ECO:0007669"/>
    <property type="project" value="TreeGrafter"/>
</dbReference>
<dbReference type="PROSITE" id="PS00036">
    <property type="entry name" value="BZIP_BASIC"/>
    <property type="match status" value="1"/>
</dbReference>
<keyword evidence="3" id="KW-0804">Transcription</keyword>
<dbReference type="Proteomes" id="UP001209878">
    <property type="component" value="Unassembled WGS sequence"/>
</dbReference>
<dbReference type="Pfam" id="PF00170">
    <property type="entry name" value="bZIP_1"/>
    <property type="match status" value="1"/>
</dbReference>
<dbReference type="PRINTS" id="PR00042">
    <property type="entry name" value="LEUZIPPRFOS"/>
</dbReference>
<dbReference type="GO" id="GO:0005634">
    <property type="term" value="C:nucleus"/>
    <property type="evidence" value="ECO:0007669"/>
    <property type="project" value="TreeGrafter"/>
</dbReference>